<protein>
    <submittedName>
        <fullName evidence="3">L-alanine-DL-glutamate epimerase</fullName>
    </submittedName>
</protein>
<dbReference type="SFLD" id="SFLDS00001">
    <property type="entry name" value="Enolase"/>
    <property type="match status" value="1"/>
</dbReference>
<dbReference type="GO" id="GO:0016829">
    <property type="term" value="F:lyase activity"/>
    <property type="evidence" value="ECO:0007669"/>
    <property type="project" value="UniProtKB-KW"/>
</dbReference>
<organism evidence="3 4">
    <name type="scientific">Azospirillum oryzae</name>
    <dbReference type="NCBI Taxonomy" id="286727"/>
    <lineage>
        <taxon>Bacteria</taxon>
        <taxon>Pseudomonadati</taxon>
        <taxon>Pseudomonadota</taxon>
        <taxon>Alphaproteobacteria</taxon>
        <taxon>Rhodospirillales</taxon>
        <taxon>Azospirillaceae</taxon>
        <taxon>Azospirillum</taxon>
    </lineage>
</organism>
<dbReference type="AlphaFoldDB" id="A0A1X7HMD3"/>
<dbReference type="EMBL" id="FXAK01000009">
    <property type="protein sequence ID" value="SMF89392.1"/>
    <property type="molecule type" value="Genomic_DNA"/>
</dbReference>
<dbReference type="InterPro" id="IPR013342">
    <property type="entry name" value="Mandelate_racemase_C"/>
</dbReference>
<dbReference type="InterPro" id="IPR034593">
    <property type="entry name" value="DgoD-like"/>
</dbReference>
<dbReference type="PANTHER" id="PTHR48080:SF2">
    <property type="entry name" value="D-GALACTONATE DEHYDRATASE"/>
    <property type="match status" value="1"/>
</dbReference>
<dbReference type="SFLD" id="SFLDG00179">
    <property type="entry name" value="mandelate_racemase"/>
    <property type="match status" value="1"/>
</dbReference>
<dbReference type="Pfam" id="PF02746">
    <property type="entry name" value="MR_MLE_N"/>
    <property type="match status" value="1"/>
</dbReference>
<dbReference type="OrthoDB" id="5290054at2"/>
<dbReference type="SUPFAM" id="SSF51604">
    <property type="entry name" value="Enolase C-terminal domain-like"/>
    <property type="match status" value="1"/>
</dbReference>
<name>A0A1X7HMD3_9PROT</name>
<dbReference type="SMART" id="SM00922">
    <property type="entry name" value="MR_MLE"/>
    <property type="match status" value="1"/>
</dbReference>
<evidence type="ECO:0000259" key="2">
    <source>
        <dbReference type="SMART" id="SM00922"/>
    </source>
</evidence>
<feature type="domain" description="Mandelate racemase/muconate lactonizing enzyme C-terminal" evidence="2">
    <location>
        <begin position="155"/>
        <end position="265"/>
    </location>
</feature>
<sequence length="400" mass="44084">MKITAIETLRTEEFANVLWVRVHTDAGIVGLGETFYGAGAVEAHLHDTLSTRLLGRDPLRIEAINRDMVNLPLAQSSTGTEYRAASAVDIALWDLFGKACNQPVHQMLGGLCHDRVPVYNTCAGYGYVRSHRIKPVDTWNLGASPGPYEDLNAFMSDAGGLAESLLEQGISAMKIWPFDPAAIENDGRFITAEQMKRAVEPFEKIRKAVGDRMQIMVEFHCLWNLPTIKRIARVLEDYQPTWYEDPIRMNSVNALAELAASTSVPICASETLGSRFPYKDMLEAGAVGVVMTDLAWTGGLTEGRKIAALADTYHRPYAPHDCTGPVAYAAAVHSSLSQPNTLIQESVRAFYTGWYKELVTEVPRIEGGYVYPMEGPGLGTDLLPSVFQRSDLTRRVSTLD</sequence>
<dbReference type="PANTHER" id="PTHR48080">
    <property type="entry name" value="D-GALACTONATE DEHYDRATASE-RELATED"/>
    <property type="match status" value="1"/>
</dbReference>
<dbReference type="InterPro" id="IPR036849">
    <property type="entry name" value="Enolase-like_C_sf"/>
</dbReference>
<proteinExistence type="predicted"/>
<dbReference type="InterPro" id="IPR029065">
    <property type="entry name" value="Enolase_C-like"/>
</dbReference>
<evidence type="ECO:0000313" key="3">
    <source>
        <dbReference type="EMBL" id="SMF89392.1"/>
    </source>
</evidence>
<dbReference type="InterPro" id="IPR029017">
    <property type="entry name" value="Enolase-like_N"/>
</dbReference>
<dbReference type="Pfam" id="PF13378">
    <property type="entry name" value="MR_MLE_C"/>
    <property type="match status" value="1"/>
</dbReference>
<dbReference type="SUPFAM" id="SSF54826">
    <property type="entry name" value="Enolase N-terminal domain-like"/>
    <property type="match status" value="1"/>
</dbReference>
<dbReference type="Gene3D" id="3.30.390.10">
    <property type="entry name" value="Enolase-like, N-terminal domain"/>
    <property type="match status" value="1"/>
</dbReference>
<dbReference type="InterPro" id="IPR013341">
    <property type="entry name" value="Mandelate_racemase_N_dom"/>
</dbReference>
<evidence type="ECO:0000256" key="1">
    <source>
        <dbReference type="ARBA" id="ARBA00023239"/>
    </source>
</evidence>
<keyword evidence="1" id="KW-0456">Lyase</keyword>
<dbReference type="RefSeq" id="WP_085091524.1">
    <property type="nucleotide sequence ID" value="NZ_FXAK01000009.1"/>
</dbReference>
<evidence type="ECO:0000313" key="4">
    <source>
        <dbReference type="Proteomes" id="UP000192936"/>
    </source>
</evidence>
<dbReference type="CDD" id="cd03316">
    <property type="entry name" value="MR_like"/>
    <property type="match status" value="1"/>
</dbReference>
<dbReference type="STRING" id="286727.SAMN02982917_6715"/>
<dbReference type="Gene3D" id="3.20.20.120">
    <property type="entry name" value="Enolase-like C-terminal domain"/>
    <property type="match status" value="1"/>
</dbReference>
<gene>
    <name evidence="3" type="ORF">SAMN02982917_6715</name>
</gene>
<reference evidence="3 4" key="1">
    <citation type="submission" date="2017-04" db="EMBL/GenBank/DDBJ databases">
        <authorList>
            <person name="Afonso C.L."/>
            <person name="Miller P.J."/>
            <person name="Scott M.A."/>
            <person name="Spackman E."/>
            <person name="Goraichik I."/>
            <person name="Dimitrov K.M."/>
            <person name="Suarez D.L."/>
            <person name="Swayne D.E."/>
        </authorList>
    </citation>
    <scope>NUCLEOTIDE SEQUENCE [LARGE SCALE GENOMIC DNA]</scope>
    <source>
        <strain evidence="3 4">A2P</strain>
    </source>
</reference>
<dbReference type="Proteomes" id="UP000192936">
    <property type="component" value="Unassembled WGS sequence"/>
</dbReference>
<accession>A0A1X7HMD3</accession>